<dbReference type="Pfam" id="PF01370">
    <property type="entry name" value="Epimerase"/>
    <property type="match status" value="1"/>
</dbReference>
<evidence type="ECO:0000259" key="1">
    <source>
        <dbReference type="Pfam" id="PF01370"/>
    </source>
</evidence>
<dbReference type="SUPFAM" id="SSF51735">
    <property type="entry name" value="NAD(P)-binding Rossmann-fold domains"/>
    <property type="match status" value="1"/>
</dbReference>
<name>A0A562QP26_9PSED</name>
<dbReference type="Proteomes" id="UP000316905">
    <property type="component" value="Unassembled WGS sequence"/>
</dbReference>
<evidence type="ECO:0000313" key="3">
    <source>
        <dbReference type="Proteomes" id="UP000316905"/>
    </source>
</evidence>
<dbReference type="PANTHER" id="PTHR48079:SF6">
    <property type="entry name" value="NAD(P)-BINDING DOMAIN-CONTAINING PROTEIN-RELATED"/>
    <property type="match status" value="1"/>
</dbReference>
<dbReference type="Gene3D" id="3.40.50.720">
    <property type="entry name" value="NAD(P)-binding Rossmann-like Domain"/>
    <property type="match status" value="1"/>
</dbReference>
<reference evidence="2 3" key="1">
    <citation type="journal article" date="2015" name="Stand. Genomic Sci.">
        <title>Genomic Encyclopedia of Bacterial and Archaeal Type Strains, Phase III: the genomes of soil and plant-associated and newly described type strains.</title>
        <authorList>
            <person name="Whitman W.B."/>
            <person name="Woyke T."/>
            <person name="Klenk H.P."/>
            <person name="Zhou Y."/>
            <person name="Lilburn T.G."/>
            <person name="Beck B.J."/>
            <person name="De Vos P."/>
            <person name="Vandamme P."/>
            <person name="Eisen J.A."/>
            <person name="Garrity G."/>
            <person name="Hugenholtz P."/>
            <person name="Kyrpides N.C."/>
        </authorList>
    </citation>
    <scope>NUCLEOTIDE SEQUENCE [LARGE SCALE GENOMIC DNA]</scope>
    <source>
        <strain evidence="2 3">CGMCC 1.6858</strain>
    </source>
</reference>
<dbReference type="RefSeq" id="WP_145136730.1">
    <property type="nucleotide sequence ID" value="NZ_VLKY01000001.1"/>
</dbReference>
<evidence type="ECO:0000313" key="2">
    <source>
        <dbReference type="EMBL" id="TWI58511.1"/>
    </source>
</evidence>
<dbReference type="InterPro" id="IPR051783">
    <property type="entry name" value="NAD(P)-dependent_oxidoreduct"/>
</dbReference>
<dbReference type="PANTHER" id="PTHR48079">
    <property type="entry name" value="PROTEIN YEEZ"/>
    <property type="match status" value="1"/>
</dbReference>
<dbReference type="InterPro" id="IPR001509">
    <property type="entry name" value="Epimerase_deHydtase"/>
</dbReference>
<dbReference type="AlphaFoldDB" id="A0A562QP26"/>
<sequence length="317" mass="35523">MRILVTGASEYIGARLALDLMANNHLVRVHGQPGPMLEALVKQGAEAASGSLAEVEQARRLCDDVDAVAHCTDAVGTLSVAALEASSTFIEACLHMRVSRLVYVSSSRVYERGGQALKEDQAPDKPRTLEAQRRLQVERLALTASEFGLEVIVLRPAMIVGLPDTVWAPRLISLNRQKRLRLQGNGLNRWDFISMSNLCKAVELALLTEHPDAMNKVYNLSEGQSQPVWDVVNYLMRRLKLPILGDNGPRLSTRSLLAGWVSAWRQRDRQDEPDPVWLMTREFTLDIARAQALLDYHPQGSLWKALDEYIEHRSARR</sequence>
<comment type="caution">
    <text evidence="2">The sequence shown here is derived from an EMBL/GenBank/DDBJ whole genome shotgun (WGS) entry which is preliminary data.</text>
</comment>
<feature type="domain" description="NAD-dependent epimerase/dehydratase" evidence="1">
    <location>
        <begin position="3"/>
        <end position="220"/>
    </location>
</feature>
<organism evidence="2 3">
    <name type="scientific">Pseudomonas duriflava</name>
    <dbReference type="NCBI Taxonomy" id="459528"/>
    <lineage>
        <taxon>Bacteria</taxon>
        <taxon>Pseudomonadati</taxon>
        <taxon>Pseudomonadota</taxon>
        <taxon>Gammaproteobacteria</taxon>
        <taxon>Pseudomonadales</taxon>
        <taxon>Pseudomonadaceae</taxon>
        <taxon>Pseudomonas</taxon>
    </lineage>
</organism>
<proteinExistence type="predicted"/>
<dbReference type="OrthoDB" id="3174087at2"/>
<dbReference type="EMBL" id="VLKY01000001">
    <property type="protein sequence ID" value="TWI58511.1"/>
    <property type="molecule type" value="Genomic_DNA"/>
</dbReference>
<keyword evidence="3" id="KW-1185">Reference proteome</keyword>
<dbReference type="GO" id="GO:0004029">
    <property type="term" value="F:aldehyde dehydrogenase (NAD+) activity"/>
    <property type="evidence" value="ECO:0007669"/>
    <property type="project" value="TreeGrafter"/>
</dbReference>
<dbReference type="GO" id="GO:0005737">
    <property type="term" value="C:cytoplasm"/>
    <property type="evidence" value="ECO:0007669"/>
    <property type="project" value="TreeGrafter"/>
</dbReference>
<protein>
    <submittedName>
        <fullName evidence="2">Nucleoside-diphosphate-sugar epimerase</fullName>
    </submittedName>
</protein>
<dbReference type="InterPro" id="IPR036291">
    <property type="entry name" value="NAD(P)-bd_dom_sf"/>
</dbReference>
<gene>
    <name evidence="2" type="ORF">IQ22_00217</name>
</gene>
<accession>A0A562QP26</accession>